<dbReference type="GO" id="GO:0005789">
    <property type="term" value="C:endoplasmic reticulum membrane"/>
    <property type="evidence" value="ECO:0007669"/>
    <property type="project" value="TreeGrafter"/>
</dbReference>
<name>A0A3P6S4U5_9BILA</name>
<evidence type="ECO:0000313" key="6">
    <source>
        <dbReference type="Proteomes" id="UP000271098"/>
    </source>
</evidence>
<dbReference type="GO" id="GO:0005794">
    <property type="term" value="C:Golgi apparatus"/>
    <property type="evidence" value="ECO:0007669"/>
    <property type="project" value="TreeGrafter"/>
</dbReference>
<proteinExistence type="inferred from homology"/>
<comment type="subcellular location">
    <subcellularLocation>
        <location evidence="1">Membrane</location>
    </subcellularLocation>
</comment>
<comment type="similarity">
    <text evidence="2">Belongs to the CDP-alcohol phosphatidyltransferase class-I family.</text>
</comment>
<reference evidence="5 6" key="1">
    <citation type="submission" date="2018-11" db="EMBL/GenBank/DDBJ databases">
        <authorList>
            <consortium name="Pathogen Informatics"/>
        </authorList>
    </citation>
    <scope>NUCLEOTIDE SEQUENCE [LARGE SCALE GENOMIC DNA]</scope>
</reference>
<keyword evidence="4" id="KW-0812">Transmembrane</keyword>
<dbReference type="GO" id="GO:0004142">
    <property type="term" value="F:diacylglycerol cholinephosphotransferase activity"/>
    <property type="evidence" value="ECO:0007669"/>
    <property type="project" value="TreeGrafter"/>
</dbReference>
<evidence type="ECO:0000256" key="3">
    <source>
        <dbReference type="ARBA" id="ARBA00023136"/>
    </source>
</evidence>
<evidence type="ECO:0000256" key="4">
    <source>
        <dbReference type="SAM" id="Phobius"/>
    </source>
</evidence>
<dbReference type="GO" id="GO:0006646">
    <property type="term" value="P:phosphatidylethanolamine biosynthetic process"/>
    <property type="evidence" value="ECO:0007669"/>
    <property type="project" value="TreeGrafter"/>
</dbReference>
<keyword evidence="4" id="KW-1133">Transmembrane helix</keyword>
<feature type="transmembrane region" description="Helical" evidence="4">
    <location>
        <begin position="32"/>
        <end position="53"/>
    </location>
</feature>
<dbReference type="InterPro" id="IPR043130">
    <property type="entry name" value="CDP-OH_PTrfase_TM_dom"/>
</dbReference>
<evidence type="ECO:0000313" key="5">
    <source>
        <dbReference type="EMBL" id="VDK69256.1"/>
    </source>
</evidence>
<gene>
    <name evidence="5" type="ORF">GPUH_LOCUS9198</name>
</gene>
<dbReference type="OrthoDB" id="196717at2759"/>
<evidence type="ECO:0000256" key="2">
    <source>
        <dbReference type="ARBA" id="ARBA00010441"/>
    </source>
</evidence>
<accession>A0A3P6S4U5</accession>
<dbReference type="EMBL" id="UYRT01029204">
    <property type="protein sequence ID" value="VDK69256.1"/>
    <property type="molecule type" value="Genomic_DNA"/>
</dbReference>
<dbReference type="PANTHER" id="PTHR10414:SF37">
    <property type="entry name" value="BB IN A BOXCAR, ISOFORM C"/>
    <property type="match status" value="1"/>
</dbReference>
<protein>
    <submittedName>
        <fullName evidence="5">Uncharacterized protein</fullName>
    </submittedName>
</protein>
<dbReference type="Proteomes" id="UP000271098">
    <property type="component" value="Unassembled WGS sequence"/>
</dbReference>
<evidence type="ECO:0000256" key="1">
    <source>
        <dbReference type="ARBA" id="ARBA00004370"/>
    </source>
</evidence>
<dbReference type="PANTHER" id="PTHR10414">
    <property type="entry name" value="ETHANOLAMINEPHOSPHOTRANSFERASE"/>
    <property type="match status" value="1"/>
</dbReference>
<keyword evidence="3 4" id="KW-0472">Membrane</keyword>
<sequence>MGELFDHGCDAISQVFVTLNICYAMLIGEERYLVLLVVILSVTLFYCAHWSTYCTGQLKFAKSPSCGGNHSAVFDLRYEEKMFTGRSLCCLICMQPVNALNTGGLLSVALSVGVAGRHQRDGTGG</sequence>
<dbReference type="Gene3D" id="1.20.120.1760">
    <property type="match status" value="1"/>
</dbReference>
<dbReference type="GO" id="GO:0004307">
    <property type="term" value="F:ethanolaminephosphotransferase activity"/>
    <property type="evidence" value="ECO:0007669"/>
    <property type="project" value="TreeGrafter"/>
</dbReference>
<organism evidence="5 6">
    <name type="scientific">Gongylonema pulchrum</name>
    <dbReference type="NCBI Taxonomy" id="637853"/>
    <lineage>
        <taxon>Eukaryota</taxon>
        <taxon>Metazoa</taxon>
        <taxon>Ecdysozoa</taxon>
        <taxon>Nematoda</taxon>
        <taxon>Chromadorea</taxon>
        <taxon>Rhabditida</taxon>
        <taxon>Spirurina</taxon>
        <taxon>Spiruromorpha</taxon>
        <taxon>Spiruroidea</taxon>
        <taxon>Gongylonematidae</taxon>
        <taxon>Gongylonema</taxon>
    </lineage>
</organism>
<keyword evidence="6" id="KW-1185">Reference proteome</keyword>
<dbReference type="AlphaFoldDB" id="A0A3P6S4U5"/>
<dbReference type="InterPro" id="IPR014472">
    <property type="entry name" value="CHOPT"/>
</dbReference>